<sequence>MERTQKYNRMTLTDFFELVRLNTKLNSLMPYLIGILFTYYFFHTFNWQNSLIYLVAQGAIALFVTGFNNVQDYRLAKSNDFKKNHNVIGKNKLSPRTAMAVMLSLLLIASILGIWLTVRTNWFILLIGIPGLLTSVFYTYGPVPFSRTPIGELLAGLFEGFGITFLTVYINAPIKEIATLNFNWPAFSLNGNLQNLLIIFLISLPEVFFNAATMLADNTCDLKADLQNGRHTLPSYIGVKNSLRLFAYLTLGTYVTVTIAVILRILPIWQLLVFITLPKLIKNVKAFNAKQTKDMTFWVDKNNKKHHIPTTFDLAPQNLSLFQAMQVIGLILGILI</sequence>
<dbReference type="RefSeq" id="WP_060459813.1">
    <property type="nucleotide sequence ID" value="NZ_AP014808.1"/>
</dbReference>
<dbReference type="AlphaFoldDB" id="A0A0D6A586"/>
<dbReference type="GO" id="GO:0009234">
    <property type="term" value="P:menaquinone biosynthetic process"/>
    <property type="evidence" value="ECO:0007669"/>
    <property type="project" value="UniProtKB-UniPathway"/>
</dbReference>
<dbReference type="EMBL" id="AP014808">
    <property type="protein sequence ID" value="BAQ57931.1"/>
    <property type="molecule type" value="Genomic_DNA"/>
</dbReference>
<keyword evidence="3" id="KW-0474">Menaquinone biosynthesis</keyword>
<accession>A0A0D6A586</accession>
<reference evidence="9 10" key="1">
    <citation type="submission" date="2015-03" db="EMBL/GenBank/DDBJ databases">
        <title>Complete genome sequence of Lactobacillus acetotolerans NBRC 13120.</title>
        <authorList>
            <person name="Toh H."/>
            <person name="Morita H."/>
            <person name="Fujita N."/>
        </authorList>
    </citation>
    <scope>NUCLEOTIDE SEQUENCE [LARGE SCALE GENOMIC DNA]</scope>
    <source>
        <strain evidence="9 10">NBRC 13120</strain>
    </source>
</reference>
<dbReference type="InterPro" id="IPR044878">
    <property type="entry name" value="UbiA_sf"/>
</dbReference>
<keyword evidence="4 9" id="KW-0808">Transferase</keyword>
<feature type="transmembrane region" description="Helical" evidence="8">
    <location>
        <begin position="153"/>
        <end position="174"/>
    </location>
</feature>
<evidence type="ECO:0000256" key="4">
    <source>
        <dbReference type="ARBA" id="ARBA00022679"/>
    </source>
</evidence>
<feature type="transmembrane region" description="Helical" evidence="8">
    <location>
        <begin position="245"/>
        <end position="269"/>
    </location>
</feature>
<dbReference type="Pfam" id="PF01040">
    <property type="entry name" value="UbiA"/>
    <property type="match status" value="1"/>
</dbReference>
<dbReference type="Gene3D" id="1.10.357.140">
    <property type="entry name" value="UbiA prenyltransferase"/>
    <property type="match status" value="1"/>
</dbReference>
<dbReference type="CDD" id="cd13962">
    <property type="entry name" value="PT_UbiA_UBIAD1"/>
    <property type="match status" value="1"/>
</dbReference>
<dbReference type="InterPro" id="IPR026046">
    <property type="entry name" value="UBIAD1"/>
</dbReference>
<gene>
    <name evidence="9" type="ORF">LBAT_1542</name>
</gene>
<keyword evidence="7 8" id="KW-0472">Membrane</keyword>
<evidence type="ECO:0000256" key="7">
    <source>
        <dbReference type="ARBA" id="ARBA00023136"/>
    </source>
</evidence>
<dbReference type="STRING" id="1600.LBAT_1542"/>
<evidence type="ECO:0000256" key="3">
    <source>
        <dbReference type="ARBA" id="ARBA00022428"/>
    </source>
</evidence>
<keyword evidence="10" id="KW-1185">Reference proteome</keyword>
<evidence type="ECO:0000256" key="5">
    <source>
        <dbReference type="ARBA" id="ARBA00022692"/>
    </source>
</evidence>
<dbReference type="GO" id="GO:0004659">
    <property type="term" value="F:prenyltransferase activity"/>
    <property type="evidence" value="ECO:0007669"/>
    <property type="project" value="InterPro"/>
</dbReference>
<proteinExistence type="predicted"/>
<protein>
    <submittedName>
        <fullName evidence="9">Prenyltransferase, ubia family</fullName>
    </submittedName>
</protein>
<evidence type="ECO:0000313" key="9">
    <source>
        <dbReference type="EMBL" id="BAQ57931.1"/>
    </source>
</evidence>
<keyword evidence="6 8" id="KW-1133">Transmembrane helix</keyword>
<dbReference type="KEGG" id="lae:LBAT_1542"/>
<dbReference type="Proteomes" id="UP000035709">
    <property type="component" value="Chromosome"/>
</dbReference>
<comment type="pathway">
    <text evidence="2">Quinol/quinone metabolism; menaquinone biosynthesis.</text>
</comment>
<evidence type="ECO:0000313" key="10">
    <source>
        <dbReference type="Proteomes" id="UP000035709"/>
    </source>
</evidence>
<organism evidence="9 10">
    <name type="scientific">Lactobacillus acetotolerans</name>
    <dbReference type="NCBI Taxonomy" id="1600"/>
    <lineage>
        <taxon>Bacteria</taxon>
        <taxon>Bacillati</taxon>
        <taxon>Bacillota</taxon>
        <taxon>Bacilli</taxon>
        <taxon>Lactobacillales</taxon>
        <taxon>Lactobacillaceae</taxon>
        <taxon>Lactobacillus</taxon>
    </lineage>
</organism>
<evidence type="ECO:0000256" key="6">
    <source>
        <dbReference type="ARBA" id="ARBA00022989"/>
    </source>
</evidence>
<comment type="subcellular location">
    <subcellularLocation>
        <location evidence="1">Membrane</location>
        <topology evidence="1">Multi-pass membrane protein</topology>
    </subcellularLocation>
</comment>
<dbReference type="OrthoDB" id="9767568at2"/>
<dbReference type="PATRIC" id="fig|1600.4.peg.1573"/>
<dbReference type="GO" id="GO:0042371">
    <property type="term" value="P:vitamin K biosynthetic process"/>
    <property type="evidence" value="ECO:0007669"/>
    <property type="project" value="TreeGrafter"/>
</dbReference>
<dbReference type="InterPro" id="IPR000537">
    <property type="entry name" value="UbiA_prenyltransferase"/>
</dbReference>
<keyword evidence="5 8" id="KW-0812">Transmembrane</keyword>
<evidence type="ECO:0000256" key="8">
    <source>
        <dbReference type="SAM" id="Phobius"/>
    </source>
</evidence>
<dbReference type="PANTHER" id="PTHR13929">
    <property type="entry name" value="1,4-DIHYDROXY-2-NAPHTHOATE OCTAPRENYLTRANSFERASE"/>
    <property type="match status" value="1"/>
</dbReference>
<dbReference type="PANTHER" id="PTHR13929:SF0">
    <property type="entry name" value="UBIA PRENYLTRANSFERASE DOMAIN-CONTAINING PROTEIN 1"/>
    <property type="match status" value="1"/>
</dbReference>
<feature type="transmembrane region" description="Helical" evidence="8">
    <location>
        <begin position="28"/>
        <end position="45"/>
    </location>
</feature>
<feature type="transmembrane region" description="Helical" evidence="8">
    <location>
        <begin position="122"/>
        <end position="141"/>
    </location>
</feature>
<evidence type="ECO:0000256" key="1">
    <source>
        <dbReference type="ARBA" id="ARBA00004141"/>
    </source>
</evidence>
<dbReference type="UniPathway" id="UPA00079"/>
<dbReference type="GO" id="GO:0016020">
    <property type="term" value="C:membrane"/>
    <property type="evidence" value="ECO:0007669"/>
    <property type="project" value="UniProtKB-SubCell"/>
</dbReference>
<evidence type="ECO:0000256" key="2">
    <source>
        <dbReference type="ARBA" id="ARBA00004863"/>
    </source>
</evidence>
<feature type="transmembrane region" description="Helical" evidence="8">
    <location>
        <begin position="98"/>
        <end position="116"/>
    </location>
</feature>
<feature type="transmembrane region" description="Helical" evidence="8">
    <location>
        <begin position="51"/>
        <end position="70"/>
    </location>
</feature>
<feature type="transmembrane region" description="Helical" evidence="8">
    <location>
        <begin position="194"/>
        <end position="216"/>
    </location>
</feature>
<name>A0A0D6A586_9LACO</name>